<dbReference type="InterPro" id="IPR048395">
    <property type="entry name" value="Glyco_hydro_31_C"/>
</dbReference>
<dbReference type="InterPro" id="IPR011013">
    <property type="entry name" value="Gal_mutarotase_sf_dom"/>
</dbReference>
<proteinExistence type="inferred from homology"/>
<protein>
    <submittedName>
        <fullName evidence="8">Alpha-xylosidase</fullName>
    </submittedName>
</protein>
<dbReference type="SUPFAM" id="SSF51011">
    <property type="entry name" value="Glycosyl hydrolase domain"/>
    <property type="match status" value="1"/>
</dbReference>
<dbReference type="PANTHER" id="PTHR22762:SF144">
    <property type="entry name" value="ALPHA-XYLOSIDASE"/>
    <property type="match status" value="1"/>
</dbReference>
<dbReference type="EMBL" id="RDSM01000001">
    <property type="protein sequence ID" value="RXH58741.1"/>
    <property type="molecule type" value="Genomic_DNA"/>
</dbReference>
<dbReference type="InterPro" id="IPR013780">
    <property type="entry name" value="Glyco_hydro_b"/>
</dbReference>
<feature type="signal peptide" evidence="4">
    <location>
        <begin position="1"/>
        <end position="32"/>
    </location>
</feature>
<feature type="chain" id="PRO_5020275633" evidence="4">
    <location>
        <begin position="33"/>
        <end position="799"/>
    </location>
</feature>
<keyword evidence="2" id="KW-0378">Hydrolase</keyword>
<comment type="caution">
    <text evidence="8">The sequence shown here is derived from an EMBL/GenBank/DDBJ whole genome shotgun (WGS) entry which is preliminary data.</text>
</comment>
<dbReference type="RefSeq" id="WP_241654439.1">
    <property type="nucleotide sequence ID" value="NZ_RDSM01000001.1"/>
</dbReference>
<feature type="domain" description="Glycosyl hydrolase family 31 C-terminal" evidence="7">
    <location>
        <begin position="601"/>
        <end position="691"/>
    </location>
</feature>
<name>A0A4Q0TAR6_9BACT</name>
<gene>
    <name evidence="8" type="ORF">GRAN_2051</name>
</gene>
<dbReference type="SUPFAM" id="SSF74650">
    <property type="entry name" value="Galactose mutarotase-like"/>
    <property type="match status" value="1"/>
</dbReference>
<accession>A0A4Q0TAR6</accession>
<keyword evidence="2" id="KW-0326">Glycosidase</keyword>
<dbReference type="Pfam" id="PF13802">
    <property type="entry name" value="Gal_mutarotas_2"/>
    <property type="match status" value="1"/>
</dbReference>
<dbReference type="InterPro" id="IPR017853">
    <property type="entry name" value="GH"/>
</dbReference>
<dbReference type="InterPro" id="IPR000322">
    <property type="entry name" value="Glyco_hydro_31_TIM"/>
</dbReference>
<evidence type="ECO:0000259" key="5">
    <source>
        <dbReference type="Pfam" id="PF01055"/>
    </source>
</evidence>
<evidence type="ECO:0000313" key="8">
    <source>
        <dbReference type="EMBL" id="RXH58741.1"/>
    </source>
</evidence>
<feature type="region of interest" description="Disordered" evidence="3">
    <location>
        <begin position="35"/>
        <end position="66"/>
    </location>
</feature>
<dbReference type="SUPFAM" id="SSF51445">
    <property type="entry name" value="(Trans)glycosidases"/>
    <property type="match status" value="1"/>
</dbReference>
<sequence length="799" mass="87864">MKKLQFPNVALGAASRALFAALALLAPSAAHAQTPAQSPIEAPADITPTPGAAPMPRAAEPDLPGITRRDIDNVAVTLPGRHLDRGIEAGPLLLHDFDFDGTPVPTSKLHFHELSSGVLEIRSLASVTGIWRFHIRDAANYYGLGERFNDLNHAHTIIRNYSQDNGASKGASTYKPMPFFMSTTGYGLWVDTTAEATFDMNASSNEDIIVDVTGNRFRVVVFLGPQFPSILEHFTALAGRAVLPPYWAFAPWKSRDVHQNDAEVREDIDRMRFLGLPASVILIDSPWASAYNTYKFNPKQFTDAPAMVKHLHEQGYKLVLWHTSWINSRSDTPHEPGFADKIPPMAENYAEAAEKGYFVRNENNTPWVGRWWKGEGSLIDFTNPQAKHWWQDQLRQAIAAGADGFKDDDAEGNFVADVKFSDGSDPRVMRNRYAVLYNNAVEELIQKDLKGNGVLFARSVTQGANGIGFLWGGDNEASFSPENGLPTVVTAGLGAGLSGMPLWASDLGGYLGTPDTPNAQLLMRWTEYSAFSPVMEVMSTANISPWNFDSKPLDSKPLDSKPLDSKDGGTRALDAYRKYSILHMSLFPYRYAAAQEAAKTGMPLMRALVLNNQDDPQARIRKDEYLFGPDMLVAPVIDQNLSRPVYLPTNGDPNLTWLNYWTGAATRGGSTLIADAPLDVIPVYIRAGAIIPKIPEDVMTLVPTTESNNKTIKTLDERRVYEIIGSSSSDAVTKDFEARELTHTGNTLKITGEKNAHILLRWKFTSIHSATLNGSPLTLQPGAIAEFDYTGTPATIAWQ</sequence>
<dbReference type="GO" id="GO:0004553">
    <property type="term" value="F:hydrolase activity, hydrolyzing O-glycosyl compounds"/>
    <property type="evidence" value="ECO:0007669"/>
    <property type="project" value="InterPro"/>
</dbReference>
<dbReference type="Gene3D" id="2.60.40.1180">
    <property type="entry name" value="Golgi alpha-mannosidase II"/>
    <property type="match status" value="1"/>
</dbReference>
<reference evidence="9" key="2">
    <citation type="submission" date="2019-02" db="EMBL/GenBank/DDBJ databases">
        <title>Granulicella sibirica sp. nov., a psychrotolerant acidobacterium isolated from an organic soil layer in forested tundra, West Siberia.</title>
        <authorList>
            <person name="Oshkin I.Y."/>
            <person name="Kulichevskaya I.S."/>
            <person name="Rijpstra W.I.C."/>
            <person name="Sinninghe Damste J.S."/>
            <person name="Rakitin A.L."/>
            <person name="Ravin N.V."/>
            <person name="Dedysh S.N."/>
        </authorList>
    </citation>
    <scope>NUCLEOTIDE SEQUENCE [LARGE SCALE GENOMIC DNA]</scope>
    <source>
        <strain evidence="9">AF10</strain>
    </source>
</reference>
<evidence type="ECO:0000256" key="2">
    <source>
        <dbReference type="RuleBase" id="RU361185"/>
    </source>
</evidence>
<evidence type="ECO:0000256" key="4">
    <source>
        <dbReference type="SAM" id="SignalP"/>
    </source>
</evidence>
<feature type="domain" description="Glycoside hydrolase family 31 N-terminal" evidence="6">
    <location>
        <begin position="132"/>
        <end position="199"/>
    </location>
</feature>
<dbReference type="GO" id="GO:0030246">
    <property type="term" value="F:carbohydrate binding"/>
    <property type="evidence" value="ECO:0007669"/>
    <property type="project" value="InterPro"/>
</dbReference>
<evidence type="ECO:0000256" key="1">
    <source>
        <dbReference type="ARBA" id="ARBA00007806"/>
    </source>
</evidence>
<comment type="similarity">
    <text evidence="1 2">Belongs to the glycosyl hydrolase 31 family.</text>
</comment>
<keyword evidence="9" id="KW-1185">Reference proteome</keyword>
<evidence type="ECO:0000259" key="7">
    <source>
        <dbReference type="Pfam" id="PF21365"/>
    </source>
</evidence>
<feature type="domain" description="Glycoside hydrolase family 31 TIM barrel" evidence="5">
    <location>
        <begin position="242"/>
        <end position="592"/>
    </location>
</feature>
<dbReference type="InterPro" id="IPR025887">
    <property type="entry name" value="Glyco_hydro_31_N_dom"/>
</dbReference>
<evidence type="ECO:0000256" key="3">
    <source>
        <dbReference type="SAM" id="MobiDB-lite"/>
    </source>
</evidence>
<dbReference type="Pfam" id="PF21365">
    <property type="entry name" value="Glyco_hydro_31_3rd"/>
    <property type="match status" value="1"/>
</dbReference>
<evidence type="ECO:0000259" key="6">
    <source>
        <dbReference type="Pfam" id="PF13802"/>
    </source>
</evidence>
<dbReference type="GO" id="GO:0005975">
    <property type="term" value="P:carbohydrate metabolic process"/>
    <property type="evidence" value="ECO:0007669"/>
    <property type="project" value="InterPro"/>
</dbReference>
<keyword evidence="4" id="KW-0732">Signal</keyword>
<evidence type="ECO:0000313" key="9">
    <source>
        <dbReference type="Proteomes" id="UP000289437"/>
    </source>
</evidence>
<dbReference type="AlphaFoldDB" id="A0A4Q0TAR6"/>
<dbReference type="CDD" id="cd14752">
    <property type="entry name" value="GH31_N"/>
    <property type="match status" value="1"/>
</dbReference>
<dbReference type="Pfam" id="PF01055">
    <property type="entry name" value="Glyco_hydro_31_2nd"/>
    <property type="match status" value="1"/>
</dbReference>
<organism evidence="8 9">
    <name type="scientific">Granulicella sibirica</name>
    <dbReference type="NCBI Taxonomy" id="2479048"/>
    <lineage>
        <taxon>Bacteria</taxon>
        <taxon>Pseudomonadati</taxon>
        <taxon>Acidobacteriota</taxon>
        <taxon>Terriglobia</taxon>
        <taxon>Terriglobales</taxon>
        <taxon>Acidobacteriaceae</taxon>
        <taxon>Granulicella</taxon>
    </lineage>
</organism>
<dbReference type="Proteomes" id="UP000289437">
    <property type="component" value="Unassembled WGS sequence"/>
</dbReference>
<dbReference type="PANTHER" id="PTHR22762">
    <property type="entry name" value="ALPHA-GLUCOSIDASE"/>
    <property type="match status" value="1"/>
</dbReference>
<reference evidence="8 9" key="1">
    <citation type="submission" date="2018-11" db="EMBL/GenBank/DDBJ databases">
        <authorList>
            <person name="Mardanov A.V."/>
            <person name="Ravin N.V."/>
            <person name="Dedysh S.N."/>
        </authorList>
    </citation>
    <scope>NUCLEOTIDE SEQUENCE [LARGE SCALE GENOMIC DNA]</scope>
    <source>
        <strain evidence="8 9">AF10</strain>
    </source>
</reference>
<dbReference type="Gene3D" id="3.20.20.80">
    <property type="entry name" value="Glycosidases"/>
    <property type="match status" value="1"/>
</dbReference>
<dbReference type="Gene3D" id="2.60.40.1760">
    <property type="entry name" value="glycosyl hydrolase (family 31)"/>
    <property type="match status" value="1"/>
</dbReference>